<dbReference type="EMBL" id="CAJOBR010002836">
    <property type="protein sequence ID" value="CAF4707317.1"/>
    <property type="molecule type" value="Genomic_DNA"/>
</dbReference>
<dbReference type="Proteomes" id="UP000663862">
    <property type="component" value="Unassembled WGS sequence"/>
</dbReference>
<accession>A0A821IUG8</accession>
<evidence type="ECO:0000313" key="5">
    <source>
        <dbReference type="EMBL" id="CAF3448554.1"/>
    </source>
</evidence>
<dbReference type="SUPFAM" id="SSF56104">
    <property type="entry name" value="SAICAR synthase-like"/>
    <property type="match status" value="1"/>
</dbReference>
<dbReference type="InterPro" id="IPR023610">
    <property type="entry name" value="PInositol-4/5-P-5/4-kinase"/>
</dbReference>
<evidence type="ECO:0000313" key="10">
    <source>
        <dbReference type="EMBL" id="CAF4707317.1"/>
    </source>
</evidence>
<evidence type="ECO:0000259" key="2">
    <source>
        <dbReference type="PROSITE" id="PS51455"/>
    </source>
</evidence>
<evidence type="ECO:0000313" key="11">
    <source>
        <dbReference type="Proteomes" id="UP000663848"/>
    </source>
</evidence>
<dbReference type="GO" id="GO:0005886">
    <property type="term" value="C:plasma membrane"/>
    <property type="evidence" value="ECO:0007669"/>
    <property type="project" value="TreeGrafter"/>
</dbReference>
<dbReference type="EMBL" id="CAJOBO010000081">
    <property type="protein sequence ID" value="CAF4122861.1"/>
    <property type="molecule type" value="Genomic_DNA"/>
</dbReference>
<dbReference type="InterPro" id="IPR027483">
    <property type="entry name" value="PInositol-4-P-4/5-kinase_C_sf"/>
</dbReference>
<dbReference type="GO" id="GO:0046854">
    <property type="term" value="P:phosphatidylinositol phosphate biosynthetic process"/>
    <property type="evidence" value="ECO:0007669"/>
    <property type="project" value="TreeGrafter"/>
</dbReference>
<feature type="domain" description="PIPK" evidence="2">
    <location>
        <begin position="1"/>
        <end position="220"/>
    </location>
</feature>
<dbReference type="SMART" id="SM00330">
    <property type="entry name" value="PIPKc"/>
    <property type="match status" value="1"/>
</dbReference>
<protein>
    <recommendedName>
        <fullName evidence="2">PIPK domain-containing protein</fullName>
    </recommendedName>
</protein>
<dbReference type="Proteomes" id="UP000663872">
    <property type="component" value="Unassembled WGS sequence"/>
</dbReference>
<evidence type="ECO:0000313" key="4">
    <source>
        <dbReference type="EMBL" id="CAF3373460.1"/>
    </source>
</evidence>
<dbReference type="Proteomes" id="UP000663869">
    <property type="component" value="Unassembled WGS sequence"/>
</dbReference>
<dbReference type="GO" id="GO:0016308">
    <property type="term" value="F:1-phosphatidylinositol-4-phosphate 5-kinase activity"/>
    <property type="evidence" value="ECO:0007669"/>
    <property type="project" value="TreeGrafter"/>
</dbReference>
<evidence type="ECO:0000313" key="7">
    <source>
        <dbReference type="EMBL" id="CAF4122861.1"/>
    </source>
</evidence>
<keyword evidence="1" id="KW-0547">Nucleotide-binding</keyword>
<keyword evidence="1" id="KW-0808">Transferase</keyword>
<dbReference type="AlphaFoldDB" id="A0A821IUG8"/>
<evidence type="ECO:0000313" key="6">
    <source>
        <dbReference type="EMBL" id="CAF3661780.1"/>
    </source>
</evidence>
<dbReference type="Proteomes" id="UP000663833">
    <property type="component" value="Unassembled WGS sequence"/>
</dbReference>
<evidence type="ECO:0000313" key="8">
    <source>
        <dbReference type="EMBL" id="CAF4237088.1"/>
    </source>
</evidence>
<dbReference type="EMBL" id="CAJOBQ010000058">
    <property type="protein sequence ID" value="CAF4237088.1"/>
    <property type="molecule type" value="Genomic_DNA"/>
</dbReference>
<dbReference type="EMBL" id="CAJNYV010004268">
    <property type="protein sequence ID" value="CAF3661780.1"/>
    <property type="molecule type" value="Genomic_DNA"/>
</dbReference>
<dbReference type="InterPro" id="IPR002498">
    <property type="entry name" value="PInositol-4-P-4/5-kinase_core"/>
</dbReference>
<keyword evidence="1" id="KW-0067">ATP-binding</keyword>
<evidence type="ECO:0000313" key="9">
    <source>
        <dbReference type="EMBL" id="CAF4521353.1"/>
    </source>
</evidence>
<dbReference type="EMBL" id="CAJNYU010000552">
    <property type="protein sequence ID" value="CAF3373460.1"/>
    <property type="molecule type" value="Genomic_DNA"/>
</dbReference>
<dbReference type="GO" id="GO:0005524">
    <property type="term" value="F:ATP binding"/>
    <property type="evidence" value="ECO:0007669"/>
    <property type="project" value="UniProtKB-UniRule"/>
</dbReference>
<dbReference type="EMBL" id="CAJOBS010000199">
    <property type="protein sequence ID" value="CAF4521353.1"/>
    <property type="molecule type" value="Genomic_DNA"/>
</dbReference>
<evidence type="ECO:0000313" key="3">
    <source>
        <dbReference type="EMBL" id="CAF3230027.1"/>
    </source>
</evidence>
<keyword evidence="1" id="KW-0418">Kinase</keyword>
<dbReference type="Proteomes" id="UP000663838">
    <property type="component" value="Unassembled WGS sequence"/>
</dbReference>
<dbReference type="Proteomes" id="UP000663851">
    <property type="component" value="Unassembled WGS sequence"/>
</dbReference>
<reference evidence="10" key="1">
    <citation type="submission" date="2021-02" db="EMBL/GenBank/DDBJ databases">
        <authorList>
            <person name="Nowell W R."/>
        </authorList>
    </citation>
    <scope>NUCLEOTIDE SEQUENCE</scope>
</reference>
<dbReference type="PANTHER" id="PTHR23086:SF8">
    <property type="entry name" value="PHOSPHATIDYLINOSITOL 5-PHOSPHATE 4-KINASE, ISOFORM A"/>
    <property type="match status" value="1"/>
</dbReference>
<dbReference type="EMBL" id="CAJNYD010000214">
    <property type="protein sequence ID" value="CAF3230027.1"/>
    <property type="molecule type" value="Genomic_DNA"/>
</dbReference>
<evidence type="ECO:0000256" key="1">
    <source>
        <dbReference type="PROSITE-ProRule" id="PRU00781"/>
    </source>
</evidence>
<dbReference type="PANTHER" id="PTHR23086">
    <property type="entry name" value="PHOSPHATIDYLINOSITOL-4-PHOSPHATE 5-KINASE"/>
    <property type="match status" value="1"/>
</dbReference>
<dbReference type="PROSITE" id="PS51455">
    <property type="entry name" value="PIPK"/>
    <property type="match status" value="1"/>
</dbReference>
<dbReference type="Proteomes" id="UP000663865">
    <property type="component" value="Unassembled WGS sequence"/>
</dbReference>
<dbReference type="Pfam" id="PF01504">
    <property type="entry name" value="PIP5K"/>
    <property type="match status" value="1"/>
</dbReference>
<dbReference type="Gene3D" id="3.30.810.10">
    <property type="entry name" value="2-Layer Sandwich"/>
    <property type="match status" value="1"/>
</dbReference>
<sequence length="220" mass="24995">MTSNNAQIDSTKITEGLDGTDLWNPFDSRFVSYVKSSIQLHCVTSKSLFMQILAGYHLQLTHRPTIFSRIVGLYSIRFGTLVSNIEIYVAVMLKAFTPSLQINEIFDLKGSPINRQLEGTLSLDKLHKLKDLDFVNLYPHGIRIPSNIYQRLHRDISNDARALRKLNITDYSVIRGITHIDVSQDNFMQCRPSAGISALCYTMNTIALLCKQENNSERLI</sequence>
<proteinExistence type="predicted"/>
<dbReference type="Proteomes" id="UP000663848">
    <property type="component" value="Unassembled WGS sequence"/>
</dbReference>
<dbReference type="EMBL" id="CAJNYT010002129">
    <property type="protein sequence ID" value="CAF3448554.1"/>
    <property type="molecule type" value="Genomic_DNA"/>
</dbReference>
<name>A0A821IUG8_9BILA</name>
<organism evidence="10 11">
    <name type="scientific">Rotaria socialis</name>
    <dbReference type="NCBI Taxonomy" id="392032"/>
    <lineage>
        <taxon>Eukaryota</taxon>
        <taxon>Metazoa</taxon>
        <taxon>Spiralia</taxon>
        <taxon>Gnathifera</taxon>
        <taxon>Rotifera</taxon>
        <taxon>Eurotatoria</taxon>
        <taxon>Bdelloidea</taxon>
        <taxon>Philodinida</taxon>
        <taxon>Philodinidae</taxon>
        <taxon>Rotaria</taxon>
    </lineage>
</organism>
<gene>
    <name evidence="4" type="ORF">FME351_LOCUS6563</name>
    <name evidence="5" type="ORF">GRG538_LOCUS14040</name>
    <name evidence="7" type="ORF">HFQ381_LOCUS2487</name>
    <name evidence="6" type="ORF">KIK155_LOCUS24088</name>
    <name evidence="3" type="ORF">LUA448_LOCUS3688</name>
    <name evidence="10" type="ORF">QYT958_LOCUS18145</name>
    <name evidence="9" type="ORF">TOA249_LOCUS5033</name>
    <name evidence="8" type="ORF">TSG867_LOCUS2234</name>
</gene>
<comment type="caution">
    <text evidence="10">The sequence shown here is derived from an EMBL/GenBank/DDBJ whole genome shotgun (WGS) entry which is preliminary data.</text>
</comment>